<dbReference type="Gene3D" id="3.40.50.970">
    <property type="match status" value="2"/>
</dbReference>
<dbReference type="CDD" id="cd02009">
    <property type="entry name" value="TPP_SHCHC_synthase"/>
    <property type="match status" value="1"/>
</dbReference>
<comment type="catalytic activity">
    <reaction evidence="6">
        <text>isochorismate + 2-oxoglutarate + H(+) = 5-enolpyruvoyl-6-hydroxy-2-succinyl-cyclohex-3-ene-1-carboxylate + CO2</text>
        <dbReference type="Rhea" id="RHEA:25593"/>
        <dbReference type="ChEBI" id="CHEBI:15378"/>
        <dbReference type="ChEBI" id="CHEBI:16526"/>
        <dbReference type="ChEBI" id="CHEBI:16810"/>
        <dbReference type="ChEBI" id="CHEBI:29780"/>
        <dbReference type="ChEBI" id="CHEBI:58818"/>
        <dbReference type="EC" id="2.2.1.9"/>
    </reaction>
</comment>
<dbReference type="GO" id="GO:0009234">
    <property type="term" value="P:menaquinone biosynthetic process"/>
    <property type="evidence" value="ECO:0007669"/>
    <property type="project" value="UniProtKB-UniRule"/>
</dbReference>
<dbReference type="EMBL" id="JACYXZ010000004">
    <property type="protein sequence ID" value="MBD8870811.1"/>
    <property type="molecule type" value="Genomic_DNA"/>
</dbReference>
<keyword evidence="11" id="KW-1185">Reference proteome</keyword>
<dbReference type="Proteomes" id="UP000616839">
    <property type="component" value="Unassembled WGS sequence"/>
</dbReference>
<evidence type="ECO:0000256" key="4">
    <source>
        <dbReference type="ARBA" id="ARBA00023052"/>
    </source>
</evidence>
<keyword evidence="1 6" id="KW-0808">Transferase</keyword>
<keyword evidence="4 6" id="KW-0786">Thiamine pyrophosphate</keyword>
<dbReference type="GO" id="GO:0030976">
    <property type="term" value="F:thiamine pyrophosphate binding"/>
    <property type="evidence" value="ECO:0007669"/>
    <property type="project" value="UniProtKB-UniRule"/>
</dbReference>
<keyword evidence="5 6" id="KW-0464">Manganese</keyword>
<feature type="region of interest" description="Disordered" evidence="7">
    <location>
        <begin position="140"/>
        <end position="168"/>
    </location>
</feature>
<evidence type="ECO:0000256" key="7">
    <source>
        <dbReference type="SAM" id="MobiDB-lite"/>
    </source>
</evidence>
<dbReference type="Pfam" id="PF02776">
    <property type="entry name" value="TPP_enzyme_N"/>
    <property type="match status" value="1"/>
</dbReference>
<comment type="function">
    <text evidence="6">Catalyzes the thiamine diphosphate-dependent decarboxylation of 2-oxoglutarate and the subsequent addition of the resulting succinic semialdehyde-thiamine pyrophosphate anion to isochorismate to yield 2-succinyl-5-enolpyruvyl-6-hydroxy-3-cyclohexene-1-carboxylate (SEPHCHC).</text>
</comment>
<evidence type="ECO:0000259" key="8">
    <source>
        <dbReference type="Pfam" id="PF02775"/>
    </source>
</evidence>
<dbReference type="InterPro" id="IPR012001">
    <property type="entry name" value="Thiamin_PyroP_enz_TPP-bd_dom"/>
</dbReference>
<dbReference type="GO" id="GO:0000287">
    <property type="term" value="F:magnesium ion binding"/>
    <property type="evidence" value="ECO:0007669"/>
    <property type="project" value="UniProtKB-UniRule"/>
</dbReference>
<feature type="domain" description="Thiamine pyrophosphate enzyme TPP-binding" evidence="8">
    <location>
        <begin position="434"/>
        <end position="563"/>
    </location>
</feature>
<comment type="subunit">
    <text evidence="6">Homodimer.</text>
</comment>
<dbReference type="GO" id="GO:0070204">
    <property type="term" value="F:2-succinyl-5-enolpyruvyl-6-hydroxy-3-cyclohexene-1-carboxylic-acid synthase activity"/>
    <property type="evidence" value="ECO:0007669"/>
    <property type="project" value="UniProtKB-UniRule"/>
</dbReference>
<dbReference type="NCBIfam" id="TIGR00173">
    <property type="entry name" value="menD"/>
    <property type="match status" value="1"/>
</dbReference>
<evidence type="ECO:0000256" key="1">
    <source>
        <dbReference type="ARBA" id="ARBA00022679"/>
    </source>
</evidence>
<evidence type="ECO:0000313" key="11">
    <source>
        <dbReference type="Proteomes" id="UP000616839"/>
    </source>
</evidence>
<evidence type="ECO:0000259" key="9">
    <source>
        <dbReference type="Pfam" id="PF02776"/>
    </source>
</evidence>
<dbReference type="GO" id="GO:0030145">
    <property type="term" value="F:manganese ion binding"/>
    <property type="evidence" value="ECO:0007669"/>
    <property type="project" value="UniProtKB-UniRule"/>
</dbReference>
<evidence type="ECO:0000256" key="6">
    <source>
        <dbReference type="HAMAP-Rule" id="MF_01659"/>
    </source>
</evidence>
<proteinExistence type="inferred from homology"/>
<dbReference type="EC" id="2.2.1.9" evidence="6"/>
<evidence type="ECO:0000256" key="3">
    <source>
        <dbReference type="ARBA" id="ARBA00022842"/>
    </source>
</evidence>
<dbReference type="HAMAP" id="MF_01659">
    <property type="entry name" value="MenD"/>
    <property type="match status" value="1"/>
</dbReference>
<dbReference type="InterPro" id="IPR029061">
    <property type="entry name" value="THDP-binding"/>
</dbReference>
<dbReference type="PIRSF" id="PIRSF004983">
    <property type="entry name" value="MenD"/>
    <property type="match status" value="1"/>
</dbReference>
<sequence>MTVSENPSTRLARGLVDALVVGGVTELVLAPGSRNAPLAFAAWEAARAGRLRLHTRVDERTGGFLALGMTRVGARAAVVCTSGTAVANLHPAVLEAAHSGLPLVLVTADRPASLRGTGASQTTDQVGIFGDAARFLDLAVGPPGRQGDWQGDQPGDPQGDRSGYPDQDVAGPVALAAEALGVADGPLHLNVQLVPPLVPDGPPVMAGPIRTAEPTPRAHDRARDVTEAPVGPEVTLPRGPRTVVVAGDDAGPPARVLAEAADWPLLAEPTSGARTGSHALRCYRLLLGGAAGGVAGGAAGRAPGGAEGLGERIERVVVMGHPTLSRPVTRLLEREDVEVVSVRPRGRWSQRPFPVDVEAGSVRVESADDPGWAAAWREADARLARSLDALLAAEPGITPYEVAGAVSAAVPPGGLLYVGASSPIRDLDLMVAPYRVGDRRRVVANRGLAGIDGTVSSAIGAALGRPHGSRSFALMGDVTFLHDAGGLVLGPDQPEPDLTIVVVNDDGGSIFAMLEQGDPRFAEGYDALFGTPHGVDLAALCAATRTPHWRVESLPELRQALDQPNGGVEVVEVRCRRDNRRELDERIRAL</sequence>
<name>A0A927Q3Q2_9ACTN</name>
<dbReference type="PANTHER" id="PTHR42916:SF1">
    <property type="entry name" value="PROTEIN PHYLLO, CHLOROPLASTIC"/>
    <property type="match status" value="1"/>
</dbReference>
<comment type="pathway">
    <text evidence="6">Quinol/quinone metabolism; 1,4-dihydroxy-2-naphthoate biosynthesis; 1,4-dihydroxy-2-naphthoate from chorismate: step 2/7.</text>
</comment>
<accession>A0A927Q3Q2</accession>
<dbReference type="RefSeq" id="WP_192144153.1">
    <property type="nucleotide sequence ID" value="NZ_JACYXZ010000004.1"/>
</dbReference>
<protein>
    <recommendedName>
        <fullName evidence="6">2-succinyl-5-enolpyruvyl-6-hydroxy-3-cyclohexene-1-carboxylate synthase</fullName>
        <shortName evidence="6">SEPHCHC synthase</shortName>
        <ecNumber evidence="6">2.2.1.9</ecNumber>
    </recommendedName>
    <alternativeName>
        <fullName evidence="6">Menaquinone biosynthesis protein MenD</fullName>
    </alternativeName>
</protein>
<dbReference type="Pfam" id="PF02775">
    <property type="entry name" value="TPP_enzyme_C"/>
    <property type="match status" value="1"/>
</dbReference>
<keyword evidence="2 6" id="KW-0479">Metal-binding</keyword>
<dbReference type="PANTHER" id="PTHR42916">
    <property type="entry name" value="2-SUCCINYL-5-ENOLPYRUVYL-6-HYDROXY-3-CYCLOHEXENE-1-CARBOXYLATE SYNTHASE"/>
    <property type="match status" value="1"/>
</dbReference>
<dbReference type="SUPFAM" id="SSF52518">
    <property type="entry name" value="Thiamin diphosphate-binding fold (THDP-binding)"/>
    <property type="match status" value="2"/>
</dbReference>
<evidence type="ECO:0000256" key="5">
    <source>
        <dbReference type="ARBA" id="ARBA00023211"/>
    </source>
</evidence>
<keyword evidence="6" id="KW-0474">Menaquinone biosynthesis</keyword>
<dbReference type="AlphaFoldDB" id="A0A927Q3Q2"/>
<keyword evidence="3 6" id="KW-0460">Magnesium</keyword>
<organism evidence="10 11">
    <name type="scientific">Nocardioides donggukensis</name>
    <dbReference type="NCBI Taxonomy" id="2774019"/>
    <lineage>
        <taxon>Bacteria</taxon>
        <taxon>Bacillati</taxon>
        <taxon>Actinomycetota</taxon>
        <taxon>Actinomycetes</taxon>
        <taxon>Propionibacteriales</taxon>
        <taxon>Nocardioidaceae</taxon>
        <taxon>Nocardioides</taxon>
    </lineage>
</organism>
<comment type="caution">
    <text evidence="10">The sequence shown here is derived from an EMBL/GenBank/DDBJ whole genome shotgun (WGS) entry which is preliminary data.</text>
</comment>
<reference evidence="10" key="1">
    <citation type="submission" date="2020-09" db="EMBL/GenBank/DDBJ databases">
        <title>Nocardioides sp. strain MJB4 16S ribosomal RNA gene Genome sequencing and assembly.</title>
        <authorList>
            <person name="Kim I."/>
        </authorList>
    </citation>
    <scope>NUCLEOTIDE SEQUENCE</scope>
    <source>
        <strain evidence="10">MJB4</strain>
    </source>
</reference>
<comment type="cofactor">
    <cofactor evidence="6">
        <name>Mg(2+)</name>
        <dbReference type="ChEBI" id="CHEBI:18420"/>
    </cofactor>
    <cofactor evidence="6">
        <name>Mn(2+)</name>
        <dbReference type="ChEBI" id="CHEBI:29035"/>
    </cofactor>
</comment>
<comment type="pathway">
    <text evidence="6">Quinol/quinone metabolism; menaquinone biosynthesis.</text>
</comment>
<evidence type="ECO:0000313" key="10">
    <source>
        <dbReference type="EMBL" id="MBD8870811.1"/>
    </source>
</evidence>
<gene>
    <name evidence="6 10" type="primary">menD</name>
    <name evidence="10" type="ORF">IE331_14375</name>
</gene>
<comment type="cofactor">
    <cofactor evidence="6">
        <name>thiamine diphosphate</name>
        <dbReference type="ChEBI" id="CHEBI:58937"/>
    </cofactor>
    <text evidence="6">Binds 1 thiamine pyrophosphate per subunit.</text>
</comment>
<evidence type="ECO:0000256" key="2">
    <source>
        <dbReference type="ARBA" id="ARBA00022723"/>
    </source>
</evidence>
<feature type="domain" description="Thiamine pyrophosphate enzyme N-terminal TPP-binding" evidence="9">
    <location>
        <begin position="10"/>
        <end position="127"/>
    </location>
</feature>
<comment type="similarity">
    <text evidence="6">Belongs to the TPP enzyme family. MenD subfamily.</text>
</comment>
<dbReference type="Gene3D" id="3.40.50.1220">
    <property type="entry name" value="TPP-binding domain"/>
    <property type="match status" value="1"/>
</dbReference>
<dbReference type="InterPro" id="IPR004433">
    <property type="entry name" value="MenaQ_synth_MenD"/>
</dbReference>
<dbReference type="InterPro" id="IPR011766">
    <property type="entry name" value="TPP_enzyme_TPP-bd"/>
</dbReference>